<keyword evidence="7" id="KW-1133">Transmembrane helix</keyword>
<keyword evidence="9" id="KW-1185">Reference proteome</keyword>
<dbReference type="Pfam" id="PF13920">
    <property type="entry name" value="zf-C3HC4_3"/>
    <property type="match status" value="1"/>
</dbReference>
<dbReference type="AlphaFoldDB" id="A0A6P4YLC4"/>
<dbReference type="InterPro" id="IPR001841">
    <property type="entry name" value="Znf_RING"/>
</dbReference>
<dbReference type="OrthoDB" id="1711136at2759"/>
<dbReference type="PROSITE" id="PS50089">
    <property type="entry name" value="ZF_RING_2"/>
    <property type="match status" value="1"/>
</dbReference>
<keyword evidence="5" id="KW-0175">Coiled coil</keyword>
<reference evidence="10" key="1">
    <citation type="submission" date="2025-08" db="UniProtKB">
        <authorList>
            <consortium name="RefSeq"/>
        </authorList>
    </citation>
    <scope>IDENTIFICATION</scope>
    <source>
        <tissue evidence="10">Gonad</tissue>
    </source>
</reference>
<sequence>MEVEEVLDIETLLFLVFVLLYAVIFLFIRGRKLKNENVKLRQVNAELAAYTQERPLVISPDKCTHCGRVTPHTVWMKLEMQDLKKLNYLLRTCVEAREPKTSNLLNEITSLQDINRSLNTSANELLNNEDDLRVENMQLWAEVLQLETTLEEKELAIRKLRITVREQRELASDLEHSLMVALDELHHQKKQRHKETKRKTSPTKTRKELKQKDPLSVVQNAKEEREKMEQCLEDERDRLRCAVCHDEDRRILLLPCKHFVLCGKCWGGVSRRVRRTCPICNSTVTDAMTIFLS</sequence>
<feature type="domain" description="RING-type" evidence="8">
    <location>
        <begin position="241"/>
        <end position="281"/>
    </location>
</feature>
<dbReference type="GO" id="GO:0006511">
    <property type="term" value="P:ubiquitin-dependent protein catabolic process"/>
    <property type="evidence" value="ECO:0007669"/>
    <property type="project" value="TreeGrafter"/>
</dbReference>
<keyword evidence="7" id="KW-0812">Transmembrane</keyword>
<evidence type="ECO:0000256" key="7">
    <source>
        <dbReference type="SAM" id="Phobius"/>
    </source>
</evidence>
<evidence type="ECO:0000256" key="4">
    <source>
        <dbReference type="PROSITE-ProRule" id="PRU00175"/>
    </source>
</evidence>
<dbReference type="SMART" id="SM00184">
    <property type="entry name" value="RING"/>
    <property type="match status" value="1"/>
</dbReference>
<keyword evidence="3" id="KW-0862">Zinc</keyword>
<evidence type="ECO:0000256" key="5">
    <source>
        <dbReference type="SAM" id="Coils"/>
    </source>
</evidence>
<keyword evidence="2 4" id="KW-0863">Zinc-finger</keyword>
<dbReference type="PANTHER" id="PTHR22696:SF1">
    <property type="entry name" value="E3 UBIQUITIN-PROTEIN LIGASE RNF26"/>
    <property type="match status" value="1"/>
</dbReference>
<proteinExistence type="predicted"/>
<feature type="transmembrane region" description="Helical" evidence="7">
    <location>
        <begin position="12"/>
        <end position="30"/>
    </location>
</feature>
<evidence type="ECO:0000256" key="2">
    <source>
        <dbReference type="ARBA" id="ARBA00022771"/>
    </source>
</evidence>
<dbReference type="RefSeq" id="XP_019622489.1">
    <property type="nucleotide sequence ID" value="XM_019766930.1"/>
</dbReference>
<dbReference type="GeneID" id="109468615"/>
<dbReference type="GO" id="GO:0061630">
    <property type="term" value="F:ubiquitin protein ligase activity"/>
    <property type="evidence" value="ECO:0007669"/>
    <property type="project" value="TreeGrafter"/>
</dbReference>
<evidence type="ECO:0000256" key="6">
    <source>
        <dbReference type="SAM" id="MobiDB-lite"/>
    </source>
</evidence>
<accession>A0A6P4YLC4</accession>
<dbReference type="Proteomes" id="UP000515135">
    <property type="component" value="Unplaced"/>
</dbReference>
<keyword evidence="1" id="KW-0479">Metal-binding</keyword>
<evidence type="ECO:0000259" key="8">
    <source>
        <dbReference type="PROSITE" id="PS50089"/>
    </source>
</evidence>
<feature type="compositionally biased region" description="Basic residues" evidence="6">
    <location>
        <begin position="187"/>
        <end position="201"/>
    </location>
</feature>
<evidence type="ECO:0000256" key="1">
    <source>
        <dbReference type="ARBA" id="ARBA00022723"/>
    </source>
</evidence>
<evidence type="ECO:0000256" key="3">
    <source>
        <dbReference type="ARBA" id="ARBA00022833"/>
    </source>
</evidence>
<dbReference type="KEGG" id="bbel:109468615"/>
<dbReference type="Gene3D" id="3.30.40.10">
    <property type="entry name" value="Zinc/RING finger domain, C3HC4 (zinc finger)"/>
    <property type="match status" value="1"/>
</dbReference>
<gene>
    <name evidence="10" type="primary">LOC109468615</name>
</gene>
<evidence type="ECO:0000313" key="9">
    <source>
        <dbReference type="Proteomes" id="UP000515135"/>
    </source>
</evidence>
<dbReference type="InterPro" id="IPR013083">
    <property type="entry name" value="Znf_RING/FYVE/PHD"/>
</dbReference>
<dbReference type="SUPFAM" id="SSF57850">
    <property type="entry name" value="RING/U-box"/>
    <property type="match status" value="1"/>
</dbReference>
<keyword evidence="7" id="KW-0472">Membrane</keyword>
<dbReference type="PANTHER" id="PTHR22696">
    <property type="entry name" value="E3 UBIQUITIN-PROTEIN LIGASE RNF26"/>
    <property type="match status" value="1"/>
</dbReference>
<evidence type="ECO:0000313" key="10">
    <source>
        <dbReference type="RefSeq" id="XP_019622489.1"/>
    </source>
</evidence>
<feature type="coiled-coil region" evidence="5">
    <location>
        <begin position="143"/>
        <end position="170"/>
    </location>
</feature>
<organism evidence="9 10">
    <name type="scientific">Branchiostoma belcheri</name>
    <name type="common">Amphioxus</name>
    <dbReference type="NCBI Taxonomy" id="7741"/>
    <lineage>
        <taxon>Eukaryota</taxon>
        <taxon>Metazoa</taxon>
        <taxon>Chordata</taxon>
        <taxon>Cephalochordata</taxon>
        <taxon>Leptocardii</taxon>
        <taxon>Amphioxiformes</taxon>
        <taxon>Branchiostomatidae</taxon>
        <taxon>Branchiostoma</taxon>
    </lineage>
</organism>
<feature type="region of interest" description="Disordered" evidence="6">
    <location>
        <begin position="186"/>
        <end position="215"/>
    </location>
</feature>
<protein>
    <submittedName>
        <fullName evidence="10">Baculoviral IAP repeat-containing protein 3-like</fullName>
    </submittedName>
</protein>
<name>A0A6P4YLC4_BRABE</name>
<dbReference type="GO" id="GO:0016567">
    <property type="term" value="P:protein ubiquitination"/>
    <property type="evidence" value="ECO:0007669"/>
    <property type="project" value="TreeGrafter"/>
</dbReference>
<dbReference type="GO" id="GO:0008270">
    <property type="term" value="F:zinc ion binding"/>
    <property type="evidence" value="ECO:0007669"/>
    <property type="project" value="UniProtKB-KW"/>
</dbReference>